<dbReference type="OrthoDB" id="21678at2759"/>
<keyword evidence="4" id="KW-1185">Reference proteome</keyword>
<protein>
    <submittedName>
        <fullName evidence="3">Putative GPI-anchored protein PB15E9.01c-like</fullName>
    </submittedName>
</protein>
<feature type="compositionally biased region" description="Polar residues" evidence="1">
    <location>
        <begin position="182"/>
        <end position="193"/>
    </location>
</feature>
<evidence type="ECO:0000256" key="1">
    <source>
        <dbReference type="SAM" id="MobiDB-lite"/>
    </source>
</evidence>
<proteinExistence type="predicted"/>
<dbReference type="Gene3D" id="6.10.140.1270">
    <property type="match status" value="1"/>
</dbReference>
<evidence type="ECO:0000313" key="4">
    <source>
        <dbReference type="Proteomes" id="UP000192247"/>
    </source>
</evidence>
<feature type="region of interest" description="Disordered" evidence="1">
    <location>
        <begin position="328"/>
        <end position="452"/>
    </location>
</feature>
<dbReference type="Proteomes" id="UP000192247">
    <property type="component" value="Unassembled WGS sequence"/>
</dbReference>
<feature type="compositionally biased region" description="Polar residues" evidence="1">
    <location>
        <begin position="155"/>
        <end position="164"/>
    </location>
</feature>
<feature type="domain" description="SCA7" evidence="2">
    <location>
        <begin position="269"/>
        <end position="336"/>
    </location>
</feature>
<dbReference type="Pfam" id="PF08313">
    <property type="entry name" value="SCA7"/>
    <property type="match status" value="1"/>
</dbReference>
<evidence type="ECO:0000259" key="2">
    <source>
        <dbReference type="PROSITE" id="PS51505"/>
    </source>
</evidence>
<feature type="region of interest" description="Disordered" evidence="1">
    <location>
        <begin position="103"/>
        <end position="122"/>
    </location>
</feature>
<feature type="compositionally biased region" description="Polar residues" evidence="1">
    <location>
        <begin position="374"/>
        <end position="386"/>
    </location>
</feature>
<feature type="compositionally biased region" description="Low complexity" evidence="1">
    <location>
        <begin position="103"/>
        <end position="117"/>
    </location>
</feature>
<reference evidence="3 4" key="1">
    <citation type="journal article" date="2017" name="Gigascience">
        <title>Draft genome of the honey bee ectoparasitic mite, Tropilaelaps mercedesae, is shaped by the parasitic life history.</title>
        <authorList>
            <person name="Dong X."/>
            <person name="Armstrong S.D."/>
            <person name="Xia D."/>
            <person name="Makepeace B.L."/>
            <person name="Darby A.C."/>
            <person name="Kadowaki T."/>
        </authorList>
    </citation>
    <scope>NUCLEOTIDE SEQUENCE [LARGE SCALE GENOMIC DNA]</scope>
    <source>
        <strain evidence="3">Wuxi-XJTLU</strain>
    </source>
</reference>
<feature type="compositionally biased region" description="Low complexity" evidence="1">
    <location>
        <begin position="391"/>
        <end position="419"/>
    </location>
</feature>
<dbReference type="InParanoid" id="A0A1V9XH27"/>
<feature type="compositionally biased region" description="Low complexity" evidence="1">
    <location>
        <begin position="172"/>
        <end position="181"/>
    </location>
</feature>
<dbReference type="PANTHER" id="PTHR15117:SF24">
    <property type="entry name" value="SCA7 DOMAIN-CONTAINING PROTEIN"/>
    <property type="match status" value="1"/>
</dbReference>
<name>A0A1V9XH27_9ACAR</name>
<organism evidence="3 4">
    <name type="scientific">Tropilaelaps mercedesae</name>
    <dbReference type="NCBI Taxonomy" id="418985"/>
    <lineage>
        <taxon>Eukaryota</taxon>
        <taxon>Metazoa</taxon>
        <taxon>Ecdysozoa</taxon>
        <taxon>Arthropoda</taxon>
        <taxon>Chelicerata</taxon>
        <taxon>Arachnida</taxon>
        <taxon>Acari</taxon>
        <taxon>Parasitiformes</taxon>
        <taxon>Mesostigmata</taxon>
        <taxon>Gamasina</taxon>
        <taxon>Dermanyssoidea</taxon>
        <taxon>Laelapidae</taxon>
        <taxon>Tropilaelaps</taxon>
    </lineage>
</organism>
<gene>
    <name evidence="3" type="ORF">BIW11_10129</name>
</gene>
<dbReference type="EMBL" id="MNPL01010965">
    <property type="protein sequence ID" value="OQR72834.1"/>
    <property type="molecule type" value="Genomic_DNA"/>
</dbReference>
<accession>A0A1V9XH27</accession>
<sequence>MDNPWTIWAVRNGIPVPSENDPPDGEIESDSMLLNREDADLFGLCPAWDEFYLVRCDECHKVLKPMALKHHIDLRHSRLSRSPSTTSSEMSIEASNSKSFSIKYHSSSNSSTASSASGRNKLAPSVKVKLTKAATKELSREREFSLGRSQIPQENSTYVCQSSAGKEDSEQSSNSSSSANSPTDNAKTLESPGSTLSSNLSLRTRNPAVLEERALATPVVVLTKTLLVNTNSASCSLHLSDRTSSCDSLKRPCTTASESALASGKKKFLPCKDREYDPNKHCGVIASDTGKPCTRSLTCKTHSLSLRRGVPGRLKGFDDLLAENRAAKEQKPPLSITSVDFAPQLSPRPVHPNQFGFPPSPSAVTILEGLEHNSPINESHTSSPGNHSPRPSLAPSLMQQQQQQQPSPASSRSASPSSQVVLATPDGKLTLPIVRVSGSPPPPPPQLVRHDPGPPLAQQLAQSGVGGLVGVAAAVGGVGSMVGGVLANMAKNGASGVRGGLLSSLRSATLSARPLAVPVENPAHNPIAGIQPKPAAMCTFGMRVLSSSNVVLLDRRWDATRGALAAALSPQILPSGQTSLLTNRQGMASGTSGSPTTGPNHRRRVRVTSNRPSSPKQLARKLLSSVRVGVSGISSLSMVASPGQMPPAQLTAGQ</sequence>
<dbReference type="InterPro" id="IPR013243">
    <property type="entry name" value="SCA7_dom"/>
</dbReference>
<dbReference type="PROSITE" id="PS51505">
    <property type="entry name" value="SCA7"/>
    <property type="match status" value="1"/>
</dbReference>
<feature type="region of interest" description="Disordered" evidence="1">
    <location>
        <begin position="582"/>
        <end position="618"/>
    </location>
</feature>
<dbReference type="STRING" id="418985.A0A1V9XH27"/>
<evidence type="ECO:0000313" key="3">
    <source>
        <dbReference type="EMBL" id="OQR72834.1"/>
    </source>
</evidence>
<feature type="region of interest" description="Disordered" evidence="1">
    <location>
        <begin position="155"/>
        <end position="201"/>
    </location>
</feature>
<comment type="caution">
    <text evidence="3">The sequence shown here is derived from an EMBL/GenBank/DDBJ whole genome shotgun (WGS) entry which is preliminary data.</text>
</comment>
<feature type="compositionally biased region" description="Polar residues" evidence="1">
    <location>
        <begin position="582"/>
        <end position="599"/>
    </location>
</feature>
<dbReference type="AlphaFoldDB" id="A0A1V9XH27"/>
<feature type="compositionally biased region" description="Polar residues" evidence="1">
    <location>
        <begin position="607"/>
        <end position="616"/>
    </location>
</feature>
<dbReference type="PANTHER" id="PTHR15117">
    <property type="entry name" value="ATAXIN 7 RELATED"/>
    <property type="match status" value="1"/>
</dbReference>
<dbReference type="InterPro" id="IPR052237">
    <property type="entry name" value="Ataxin-7-like_regulator"/>
</dbReference>